<comment type="subunit">
    <text evidence="2">NDH-1 is composed of 14 different subunits. Subunits NuoB, C, D, E, F, and G constitute the peripheral sector of the complex.</text>
</comment>
<organism evidence="4 5">
    <name type="scientific">Ilumatobacter coccineus (strain NBRC 103263 / KCTC 29153 / YM16-304)</name>
    <dbReference type="NCBI Taxonomy" id="1313172"/>
    <lineage>
        <taxon>Bacteria</taxon>
        <taxon>Bacillati</taxon>
        <taxon>Actinomycetota</taxon>
        <taxon>Acidimicrobiia</taxon>
        <taxon>Acidimicrobiales</taxon>
        <taxon>Ilumatobacteraceae</taxon>
        <taxon>Ilumatobacter</taxon>
    </lineage>
</organism>
<evidence type="ECO:0000256" key="1">
    <source>
        <dbReference type="ARBA" id="ARBA00022719"/>
    </source>
</evidence>
<dbReference type="GO" id="GO:0051287">
    <property type="term" value="F:NAD binding"/>
    <property type="evidence" value="ECO:0007669"/>
    <property type="project" value="InterPro"/>
</dbReference>
<dbReference type="InterPro" id="IPR001135">
    <property type="entry name" value="NADH_Q_OxRdtase_suD"/>
</dbReference>
<comment type="similarity">
    <text evidence="2">Belongs to the complex I 49 kDa subunit family.</text>
</comment>
<dbReference type="Gene3D" id="1.10.645.10">
    <property type="entry name" value="Cytochrome-c3 Hydrogenase, chain B"/>
    <property type="match status" value="1"/>
</dbReference>
<keyword evidence="2" id="KW-1003">Cell membrane</keyword>
<dbReference type="EMBL" id="AP012057">
    <property type="protein sequence ID" value="BAN00723.1"/>
    <property type="molecule type" value="Genomic_DNA"/>
</dbReference>
<feature type="domain" description="NADH-quinone oxidoreductase subunit D" evidence="3">
    <location>
        <begin position="184"/>
        <end position="454"/>
    </location>
</feature>
<accession>A0A6C7E1D4</accession>
<comment type="function">
    <text evidence="2">NDH-1 shuttles electrons from NADH, via FMN and iron-sulfur (Fe-S) centers, to quinones in the respiratory chain. The immediate electron acceptor for the enzyme in this species is believed to be a menaquinone. Couples the redox reaction to proton translocation (for every two electrons transferred, four hydrogen ions are translocated across the cytoplasmic membrane), and thus conserves the redox energy in a proton gradient.</text>
</comment>
<keyword evidence="1 2" id="KW-0874">Quinone</keyword>
<evidence type="ECO:0000256" key="2">
    <source>
        <dbReference type="HAMAP-Rule" id="MF_01358"/>
    </source>
</evidence>
<dbReference type="NCBIfam" id="TIGR01962">
    <property type="entry name" value="NuoD"/>
    <property type="match status" value="1"/>
</dbReference>
<comment type="catalytic activity">
    <reaction evidence="2">
        <text>a quinone + NADH + 5 H(+)(in) = a quinol + NAD(+) + 4 H(+)(out)</text>
        <dbReference type="Rhea" id="RHEA:57888"/>
        <dbReference type="ChEBI" id="CHEBI:15378"/>
        <dbReference type="ChEBI" id="CHEBI:24646"/>
        <dbReference type="ChEBI" id="CHEBI:57540"/>
        <dbReference type="ChEBI" id="CHEBI:57945"/>
        <dbReference type="ChEBI" id="CHEBI:132124"/>
    </reaction>
</comment>
<keyword evidence="2" id="KW-0472">Membrane</keyword>
<reference evidence="4 5" key="1">
    <citation type="journal article" date="2013" name="Int. J. Syst. Evol. Microbiol.">
        <title>Ilumatobacter nonamiense sp. nov. and Ilumatobacter coccineum sp. nov., isolated from seashore sand.</title>
        <authorList>
            <person name="Matsumoto A."/>
            <person name="Kasai H."/>
            <person name="Matsuo Y."/>
            <person name="Shizuri Y."/>
            <person name="Ichikawa N."/>
            <person name="Fujita N."/>
            <person name="Omura S."/>
            <person name="Takahashi Y."/>
        </authorList>
    </citation>
    <scope>NUCLEOTIDE SEQUENCE [LARGE SCALE GENOMIC DNA]</scope>
    <source>
        <strain evidence="5">NBRC 103263 / KCTC 29153 / YM16-304</strain>
    </source>
</reference>
<dbReference type="InterPro" id="IPR029014">
    <property type="entry name" value="NiFe-Hase_large"/>
</dbReference>
<comment type="subcellular location">
    <subcellularLocation>
        <location evidence="2">Cell membrane</location>
        <topology evidence="2">Peripheral membrane protein</topology>
        <orientation evidence="2">Cytoplasmic side</orientation>
    </subcellularLocation>
</comment>
<name>A0A6C7E1D4_ILUCY</name>
<keyword evidence="2" id="KW-1278">Translocase</keyword>
<dbReference type="Pfam" id="PF00346">
    <property type="entry name" value="Complex1_49kDa"/>
    <property type="match status" value="1"/>
</dbReference>
<evidence type="ECO:0000313" key="5">
    <source>
        <dbReference type="Proteomes" id="UP000011863"/>
    </source>
</evidence>
<keyword evidence="2" id="KW-0813">Transport</keyword>
<dbReference type="PANTHER" id="PTHR11993">
    <property type="entry name" value="NADH-UBIQUINONE OXIDOREDUCTASE 49 KDA SUBUNIT"/>
    <property type="match status" value="1"/>
</dbReference>
<dbReference type="EC" id="7.1.1.-" evidence="2"/>
<dbReference type="NCBIfam" id="NF004739">
    <property type="entry name" value="PRK06075.1"/>
    <property type="match status" value="1"/>
</dbReference>
<keyword evidence="5" id="KW-1185">Reference proteome</keyword>
<dbReference type="AlphaFoldDB" id="A0A6C7E1D4"/>
<keyword evidence="2" id="KW-0520">NAD</keyword>
<dbReference type="PANTHER" id="PTHR11993:SF10">
    <property type="entry name" value="NADH DEHYDROGENASE [UBIQUINONE] IRON-SULFUR PROTEIN 2, MITOCHONDRIAL"/>
    <property type="match status" value="1"/>
</dbReference>
<dbReference type="InterPro" id="IPR022885">
    <property type="entry name" value="NDH1_su_D/H"/>
</dbReference>
<proteinExistence type="inferred from homology"/>
<dbReference type="SUPFAM" id="SSF56762">
    <property type="entry name" value="HydB/Nqo4-like"/>
    <property type="match status" value="1"/>
</dbReference>
<dbReference type="GO" id="GO:0005886">
    <property type="term" value="C:plasma membrane"/>
    <property type="evidence" value="ECO:0007669"/>
    <property type="project" value="UniProtKB-SubCell"/>
</dbReference>
<dbReference type="HAMAP" id="MF_01358">
    <property type="entry name" value="NDH1_NuoD"/>
    <property type="match status" value="1"/>
</dbReference>
<dbReference type="GO" id="GO:0050136">
    <property type="term" value="F:NADH dehydrogenase (quinone) (non-electrogenic) activity"/>
    <property type="evidence" value="ECO:0007669"/>
    <property type="project" value="UniProtKB-UniRule"/>
</dbReference>
<evidence type="ECO:0000313" key="4">
    <source>
        <dbReference type="EMBL" id="BAN00723.1"/>
    </source>
</evidence>
<dbReference type="KEGG" id="aym:YM304_04090"/>
<sequence>MATTEEHLADENYAVFIPNTHEGNQLLKPRSETKAKELMREVGSVLRMSEAEAAQLGDLPDDPEDDQTMIINMGPQHPSTHGVLRLMLELQGEQVLRCKPIIGYLHTGMEKTAESLTYMQGGTNVTRMDYLSPFNNELAFSMATEQLLGITGDIPERATWIRMLMVEMNRIASHLLFMATNGMDLGAVSMMIYGWREREEVLRFFQEVTGLRMNHNYIRPGGVAADLPAGWRDGVQNLLDMLPPRLDEYDILMTGQPIWRERLQGVGVITPSEALALGATGPIVRSTGVEWDLRRDMPYLEYDKLDFDVIVGSYGDAFDRYAIRLAEIRESMKLVQQIIDLMPEGDYRIQDKKVTPPPRARIDESMEALIHHFKIFTEGFKVPEGEVYVGIESPRGELGCYIASDGSPTPYRMHMRDASFTNIQCLPHMMRGGLVADAVAVISSVDPVLGGVDR</sequence>
<keyword evidence="4" id="KW-0560">Oxidoreductase</keyword>
<evidence type="ECO:0000259" key="3">
    <source>
        <dbReference type="Pfam" id="PF00346"/>
    </source>
</evidence>
<dbReference type="Proteomes" id="UP000011863">
    <property type="component" value="Chromosome"/>
</dbReference>
<gene>
    <name evidence="2 4" type="primary">nuoD</name>
    <name evidence="4" type="ORF">YM304_04090</name>
</gene>
<protein>
    <recommendedName>
        <fullName evidence="2">NADH-quinone oxidoreductase subunit D</fullName>
        <ecNumber evidence="2">7.1.1.-</ecNumber>
    </recommendedName>
    <alternativeName>
        <fullName evidence="2">NADH dehydrogenase I subunit D</fullName>
    </alternativeName>
    <alternativeName>
        <fullName evidence="2">NDH-1 subunit D</fullName>
    </alternativeName>
</protein>
<dbReference type="RefSeq" id="WP_015439971.1">
    <property type="nucleotide sequence ID" value="NC_020520.1"/>
</dbReference>
<dbReference type="GO" id="GO:0048038">
    <property type="term" value="F:quinone binding"/>
    <property type="evidence" value="ECO:0007669"/>
    <property type="project" value="UniProtKB-KW"/>
</dbReference>